<proteinExistence type="predicted"/>
<organism evidence="1 2">
    <name type="scientific">Allosphingosinicella flava</name>
    <dbReference type="NCBI Taxonomy" id="2771430"/>
    <lineage>
        <taxon>Bacteria</taxon>
        <taxon>Pseudomonadati</taxon>
        <taxon>Pseudomonadota</taxon>
        <taxon>Alphaproteobacteria</taxon>
        <taxon>Sphingomonadales</taxon>
        <taxon>Sphingomonadaceae</taxon>
        <taxon>Allosphingosinicella</taxon>
    </lineage>
</organism>
<dbReference type="SUPFAM" id="SSF53187">
    <property type="entry name" value="Zn-dependent exopeptidases"/>
    <property type="match status" value="1"/>
</dbReference>
<dbReference type="GO" id="GO:0016787">
    <property type="term" value="F:hydrolase activity"/>
    <property type="evidence" value="ECO:0007669"/>
    <property type="project" value="UniProtKB-KW"/>
</dbReference>
<dbReference type="Proteomes" id="UP000594873">
    <property type="component" value="Chromosome"/>
</dbReference>
<sequence>MADRPADGDSRPFRRVGPEALASPVILSVPHAGRRYSDALIAAARIPLHALQSLEDRLVDRLVWRAVAAGATALIAEVPRAEIDLNRHEREMDPLSVASPLPHSAFIQSARTKSGLGLVPSRHPTAGAIWRHRLSVTELEQRIASIHRPFHAALAGLLEEARGIFGVAILLDCHSMPPRHGRERPDIVFGDRHGTSMGLQYRDTALSVAARTGFRVALNTPYAGGHITVAHGRPGDDIHALQIEIDRSLYLDAALKEPGPGFDRVTRLIAALADALAEAAIGDSPALAAE</sequence>
<accession>A0A7T2GLG7</accession>
<keyword evidence="2" id="KW-1185">Reference proteome</keyword>
<protein>
    <submittedName>
        <fullName evidence="1">N-formylglutamate amidohydrolase</fullName>
    </submittedName>
</protein>
<dbReference type="AlphaFoldDB" id="A0A7T2GLG7"/>
<name>A0A7T2GLG7_9SPHN</name>
<dbReference type="KEGG" id="sflv:IC614_05575"/>
<evidence type="ECO:0000313" key="2">
    <source>
        <dbReference type="Proteomes" id="UP000594873"/>
    </source>
</evidence>
<dbReference type="Gene3D" id="3.40.630.40">
    <property type="entry name" value="Zn-dependent exopeptidases"/>
    <property type="match status" value="1"/>
</dbReference>
<gene>
    <name evidence="1" type="ORF">IC614_05575</name>
</gene>
<reference evidence="1 2" key="1">
    <citation type="submission" date="2020-11" db="EMBL/GenBank/DDBJ databases">
        <title>Genome seq and assembly of Sphingosinicella sp.</title>
        <authorList>
            <person name="Chhetri G."/>
        </authorList>
    </citation>
    <scope>NUCLEOTIDE SEQUENCE [LARGE SCALE GENOMIC DNA]</scope>
    <source>
        <strain evidence="1 2">UDD2</strain>
    </source>
</reference>
<dbReference type="EMBL" id="CP065592">
    <property type="protein sequence ID" value="QPQ56045.1"/>
    <property type="molecule type" value="Genomic_DNA"/>
</dbReference>
<dbReference type="InterPro" id="IPR007709">
    <property type="entry name" value="N-FG_amidohydro"/>
</dbReference>
<evidence type="ECO:0000313" key="1">
    <source>
        <dbReference type="EMBL" id="QPQ56045.1"/>
    </source>
</evidence>
<dbReference type="RefSeq" id="WP_200972905.1">
    <property type="nucleotide sequence ID" value="NZ_CP065592.1"/>
</dbReference>
<keyword evidence="1" id="KW-0378">Hydrolase</keyword>
<dbReference type="Pfam" id="PF05013">
    <property type="entry name" value="FGase"/>
    <property type="match status" value="1"/>
</dbReference>